<keyword evidence="10" id="KW-1185">Reference proteome</keyword>
<feature type="domain" description="CstA N-terminal" evidence="8">
    <location>
        <begin position="3"/>
        <end position="141"/>
    </location>
</feature>
<comment type="caution">
    <text evidence="9">The sequence shown here is derived from an EMBL/GenBank/DDBJ whole genome shotgun (WGS) entry which is preliminary data.</text>
</comment>
<feature type="transmembrane region" description="Helical" evidence="7">
    <location>
        <begin position="128"/>
        <end position="153"/>
    </location>
</feature>
<evidence type="ECO:0000256" key="2">
    <source>
        <dbReference type="ARBA" id="ARBA00007755"/>
    </source>
</evidence>
<dbReference type="AlphaFoldDB" id="A0A073ITC0"/>
<sequence length="496" mass="53518">MLTFFIALLALGAGFMTYSFFVERLLPPDGRDTPAVAHPDGVDYIPLPLWKAFLIQLLNIAGLGPIFGALSGALWGPVVYFWIVLGTIFAGGVHDYFSGMLSERHNGASISEIVGIYLGPKMKMVMRVFAVVLLVLIGTTFSTGPAGLLALLTPEKLNLRFWLTIILIYYFLATLLPIDKIIGRFYPLFGAALIFMCVGVGGGIVAGDYALPEIWDNFANLHPRALPIWPLMFITVACGAISGFHATQSPMMARCITSEYQGRKVFYGAMVAEGVIALIWAAAGVSVYNGTQGLWEATTKLAGQSALVYDICIKVLGSMGGVLAMVGVIVCPITSGDTAFRSARLTLADWFGIDQKPRAKRLTLTLPLLLCGALLSNVNFQIIWRYFSWSNQTLAMIALWAAAVFLRKTRRNFWPAAIPATFMSAVSSTYILVAPEGFGPAISKMVSGEALSGAAAIEAAAKVGYPAGIIFALFCFVLFWLKCVRPNVSDDGEGVE</sequence>
<dbReference type="InterPro" id="IPR003706">
    <property type="entry name" value="CstA_N"/>
</dbReference>
<evidence type="ECO:0000256" key="1">
    <source>
        <dbReference type="ARBA" id="ARBA00004651"/>
    </source>
</evidence>
<evidence type="ECO:0000256" key="7">
    <source>
        <dbReference type="SAM" id="Phobius"/>
    </source>
</evidence>
<comment type="similarity">
    <text evidence="2">Belongs to the peptide transporter carbon starvation (CstA) (TC 2.A.114) family.</text>
</comment>
<proteinExistence type="inferred from homology"/>
<feature type="transmembrane region" description="Helical" evidence="7">
    <location>
        <begin position="79"/>
        <end position="97"/>
    </location>
</feature>
<evidence type="ECO:0000256" key="6">
    <source>
        <dbReference type="ARBA" id="ARBA00023136"/>
    </source>
</evidence>
<feature type="transmembrane region" description="Helical" evidence="7">
    <location>
        <begin position="159"/>
        <end position="178"/>
    </location>
</feature>
<dbReference type="OrthoDB" id="9761224at2"/>
<dbReference type="GeneID" id="90983066"/>
<organism evidence="9 10">
    <name type="scientific">Synergistes jonesii</name>
    <dbReference type="NCBI Taxonomy" id="2754"/>
    <lineage>
        <taxon>Bacteria</taxon>
        <taxon>Thermotogati</taxon>
        <taxon>Synergistota</taxon>
        <taxon>Synergistia</taxon>
        <taxon>Synergistales</taxon>
        <taxon>Synergistaceae</taxon>
        <taxon>Synergistes</taxon>
    </lineage>
</organism>
<dbReference type="EMBL" id="JMKI01000016">
    <property type="protein sequence ID" value="KEJ92731.1"/>
    <property type="molecule type" value="Genomic_DNA"/>
</dbReference>
<keyword evidence="5 7" id="KW-1133">Transmembrane helix</keyword>
<dbReference type="Pfam" id="PF02554">
    <property type="entry name" value="CstA"/>
    <property type="match status" value="3"/>
</dbReference>
<dbReference type="InterPro" id="IPR051605">
    <property type="entry name" value="CstA"/>
</dbReference>
<protein>
    <submittedName>
        <fullName evidence="9">Carbon starvation protein CstA</fullName>
    </submittedName>
</protein>
<accession>A0A073ITC0</accession>
<comment type="subcellular location">
    <subcellularLocation>
        <location evidence="1">Cell membrane</location>
        <topology evidence="1">Multi-pass membrane protein</topology>
    </subcellularLocation>
</comment>
<feature type="domain" description="CstA N-terminal" evidence="8">
    <location>
        <begin position="312"/>
        <end position="427"/>
    </location>
</feature>
<evidence type="ECO:0000313" key="10">
    <source>
        <dbReference type="Proteomes" id="UP000027665"/>
    </source>
</evidence>
<dbReference type="PANTHER" id="PTHR30252">
    <property type="entry name" value="INNER MEMBRANE PEPTIDE TRANSPORTER"/>
    <property type="match status" value="1"/>
</dbReference>
<feature type="transmembrane region" description="Helical" evidence="7">
    <location>
        <begin position="413"/>
        <end position="433"/>
    </location>
</feature>
<dbReference type="GO" id="GO:0005886">
    <property type="term" value="C:plasma membrane"/>
    <property type="evidence" value="ECO:0007669"/>
    <property type="project" value="UniProtKB-SubCell"/>
</dbReference>
<evidence type="ECO:0000256" key="4">
    <source>
        <dbReference type="ARBA" id="ARBA00022692"/>
    </source>
</evidence>
<dbReference type="PATRIC" id="fig|2754.20.peg.2561"/>
<evidence type="ECO:0000256" key="5">
    <source>
        <dbReference type="ARBA" id="ARBA00022989"/>
    </source>
</evidence>
<evidence type="ECO:0000259" key="8">
    <source>
        <dbReference type="Pfam" id="PF02554"/>
    </source>
</evidence>
<dbReference type="RefSeq" id="WP_037975002.1">
    <property type="nucleotide sequence ID" value="NZ_CAMETI010000057.1"/>
</dbReference>
<dbReference type="eggNOG" id="COG1966">
    <property type="taxonomic scope" value="Bacteria"/>
</dbReference>
<feature type="transmembrane region" description="Helical" evidence="7">
    <location>
        <begin position="389"/>
        <end position="406"/>
    </location>
</feature>
<dbReference type="Proteomes" id="UP000027665">
    <property type="component" value="Unassembled WGS sequence"/>
</dbReference>
<keyword evidence="4 7" id="KW-0812">Transmembrane</keyword>
<feature type="transmembrane region" description="Helical" evidence="7">
    <location>
        <begin position="226"/>
        <end position="244"/>
    </location>
</feature>
<evidence type="ECO:0000313" key="9">
    <source>
        <dbReference type="EMBL" id="KEJ92731.1"/>
    </source>
</evidence>
<dbReference type="GO" id="GO:0009267">
    <property type="term" value="P:cellular response to starvation"/>
    <property type="evidence" value="ECO:0007669"/>
    <property type="project" value="InterPro"/>
</dbReference>
<keyword evidence="6 7" id="KW-0472">Membrane</keyword>
<dbReference type="PANTHER" id="PTHR30252:SF4">
    <property type="entry name" value="CARBON STARVATION"/>
    <property type="match status" value="1"/>
</dbReference>
<feature type="transmembrane region" description="Helical" evidence="7">
    <location>
        <begin position="185"/>
        <end position="206"/>
    </location>
</feature>
<feature type="transmembrane region" description="Helical" evidence="7">
    <location>
        <begin position="308"/>
        <end position="334"/>
    </location>
</feature>
<evidence type="ECO:0000256" key="3">
    <source>
        <dbReference type="ARBA" id="ARBA00022475"/>
    </source>
</evidence>
<gene>
    <name evidence="9" type="ORF">EH55_00710</name>
</gene>
<feature type="transmembrane region" description="Helical" evidence="7">
    <location>
        <begin position="362"/>
        <end position="383"/>
    </location>
</feature>
<feature type="transmembrane region" description="Helical" evidence="7">
    <location>
        <begin position="463"/>
        <end position="481"/>
    </location>
</feature>
<keyword evidence="3" id="KW-1003">Cell membrane</keyword>
<dbReference type="STRING" id="2754.EH55_00710"/>
<name>A0A073ITC0_9BACT</name>
<feature type="domain" description="CstA N-terminal" evidence="8">
    <location>
        <begin position="158"/>
        <end position="287"/>
    </location>
</feature>
<reference evidence="9 10" key="1">
    <citation type="submission" date="2014-04" db="EMBL/GenBank/DDBJ databases">
        <title>Draft Genome Sequence of Synergistes jonesii.</title>
        <authorList>
            <person name="Coil D.A."/>
            <person name="Eisen J.A."/>
            <person name="Holland-Moritz H.E."/>
        </authorList>
    </citation>
    <scope>NUCLEOTIDE SEQUENCE [LARGE SCALE GENOMIC DNA]</scope>
    <source>
        <strain evidence="9 10">78-1</strain>
    </source>
</reference>
<feature type="transmembrane region" description="Helical" evidence="7">
    <location>
        <begin position="265"/>
        <end position="288"/>
    </location>
</feature>